<accession>A0A8S5PR83</accession>
<proteinExistence type="predicted"/>
<evidence type="ECO:0000313" key="1">
    <source>
        <dbReference type="EMBL" id="DAE09590.1"/>
    </source>
</evidence>
<dbReference type="EMBL" id="BK015488">
    <property type="protein sequence ID" value="DAE09590.1"/>
    <property type="molecule type" value="Genomic_DNA"/>
</dbReference>
<name>A0A8S5PR83_9CAUD</name>
<reference evidence="1" key="1">
    <citation type="journal article" date="2021" name="Proc. Natl. Acad. Sci. U.S.A.">
        <title>A Catalog of Tens of Thousands of Viruses from Human Metagenomes Reveals Hidden Associations with Chronic Diseases.</title>
        <authorList>
            <person name="Tisza M.J."/>
            <person name="Buck C.B."/>
        </authorList>
    </citation>
    <scope>NUCLEOTIDE SEQUENCE</scope>
    <source>
        <strain evidence="1">Ct96x5</strain>
    </source>
</reference>
<protein>
    <submittedName>
        <fullName evidence="1">Uncharacterized protein</fullName>
    </submittedName>
</protein>
<sequence>MICYSDLKIDTNRERPYCHGQQACVNMSGIFSTLMKEAGKCESYFEREDFDDLDWINVWFKKVV</sequence>
<organism evidence="1">
    <name type="scientific">Siphoviridae sp. ct96x5</name>
    <dbReference type="NCBI Taxonomy" id="2825367"/>
    <lineage>
        <taxon>Viruses</taxon>
        <taxon>Duplodnaviria</taxon>
        <taxon>Heunggongvirae</taxon>
        <taxon>Uroviricota</taxon>
        <taxon>Caudoviricetes</taxon>
    </lineage>
</organism>